<organism evidence="1 2">
    <name type="scientific">Adhaeribacter aerolatus</name>
    <dbReference type="NCBI Taxonomy" id="670289"/>
    <lineage>
        <taxon>Bacteria</taxon>
        <taxon>Pseudomonadati</taxon>
        <taxon>Bacteroidota</taxon>
        <taxon>Cytophagia</taxon>
        <taxon>Cytophagales</taxon>
        <taxon>Hymenobacteraceae</taxon>
        <taxon>Adhaeribacter</taxon>
    </lineage>
</organism>
<sequence length="72" mass="8051">MPWGKVTITYPPTGYTQNYKRFNVNNHIQCQNMVADAVADSLGRINIAGAVVNRINIGQQIEMNPGTNYRVI</sequence>
<evidence type="ECO:0000313" key="2">
    <source>
        <dbReference type="Proteomes" id="UP000321532"/>
    </source>
</evidence>
<reference evidence="1 2" key="1">
    <citation type="submission" date="2019-07" db="EMBL/GenBank/DDBJ databases">
        <title>Whole genome shotgun sequence of Adhaeribacter aerolatus NBRC 106133.</title>
        <authorList>
            <person name="Hosoyama A."/>
            <person name="Uohara A."/>
            <person name="Ohji S."/>
            <person name="Ichikawa N."/>
        </authorList>
    </citation>
    <scope>NUCLEOTIDE SEQUENCE [LARGE SCALE GENOMIC DNA]</scope>
    <source>
        <strain evidence="1 2">NBRC 106133</strain>
    </source>
</reference>
<dbReference type="Proteomes" id="UP000321532">
    <property type="component" value="Unassembled WGS sequence"/>
</dbReference>
<accession>A0A512AWT9</accession>
<name>A0A512AWT9_9BACT</name>
<proteinExistence type="predicted"/>
<dbReference type="EMBL" id="BJYS01000012">
    <property type="protein sequence ID" value="GEO04186.1"/>
    <property type="molecule type" value="Genomic_DNA"/>
</dbReference>
<protein>
    <submittedName>
        <fullName evidence="1">Uncharacterized protein</fullName>
    </submittedName>
</protein>
<gene>
    <name evidence="1" type="ORF">AAE02nite_18500</name>
</gene>
<dbReference type="RefSeq" id="WP_170252561.1">
    <property type="nucleotide sequence ID" value="NZ_BJYS01000012.1"/>
</dbReference>
<evidence type="ECO:0000313" key="1">
    <source>
        <dbReference type="EMBL" id="GEO04186.1"/>
    </source>
</evidence>
<comment type="caution">
    <text evidence="1">The sequence shown here is derived from an EMBL/GenBank/DDBJ whole genome shotgun (WGS) entry which is preliminary data.</text>
</comment>
<keyword evidence="2" id="KW-1185">Reference proteome</keyword>
<dbReference type="AlphaFoldDB" id="A0A512AWT9"/>